<dbReference type="InterPro" id="IPR050114">
    <property type="entry name" value="UPF0173_UPF0282_UlaG_hydrolase"/>
</dbReference>
<dbReference type="PANTHER" id="PTHR43546">
    <property type="entry name" value="UPF0173 METAL-DEPENDENT HYDROLASE MJ1163-RELATED"/>
    <property type="match status" value="1"/>
</dbReference>
<dbReference type="Pfam" id="PF13483">
    <property type="entry name" value="Lactamase_B_3"/>
    <property type="match status" value="1"/>
</dbReference>
<protein>
    <recommendedName>
        <fullName evidence="3">Metallo-beta-lactamase domain-containing protein</fullName>
    </recommendedName>
</protein>
<organism evidence="1 2">
    <name type="scientific">Candidatus Woykebacteria bacterium RIFCSPHIGHO2_01_FULL_39_12</name>
    <dbReference type="NCBI Taxonomy" id="1802599"/>
    <lineage>
        <taxon>Bacteria</taxon>
        <taxon>Candidatus Woykeibacteriota</taxon>
    </lineage>
</organism>
<reference evidence="1 2" key="1">
    <citation type="journal article" date="2016" name="Nat. Commun.">
        <title>Thousands of microbial genomes shed light on interconnected biogeochemical processes in an aquifer system.</title>
        <authorList>
            <person name="Anantharaman K."/>
            <person name="Brown C.T."/>
            <person name="Hug L.A."/>
            <person name="Sharon I."/>
            <person name="Castelle C.J."/>
            <person name="Probst A.J."/>
            <person name="Thomas B.C."/>
            <person name="Singh A."/>
            <person name="Wilkins M.J."/>
            <person name="Karaoz U."/>
            <person name="Brodie E.L."/>
            <person name="Williams K.H."/>
            <person name="Hubbard S.S."/>
            <person name="Banfield J.F."/>
        </authorList>
    </citation>
    <scope>NUCLEOTIDE SEQUENCE [LARGE SCALE GENOMIC DNA]</scope>
</reference>
<dbReference type="AlphaFoldDB" id="A0A1G1WJ55"/>
<gene>
    <name evidence="1" type="ORF">A2864_00850</name>
</gene>
<sequence length="238" mass="26201">MRITKFPQSNFLIEEAESKILIDPGFLTFEKYTPNIFGKLKAVLITHQHADHLEVEALKYWQREHVPIFGNDDVAHTLAAKKIKVKKVGIDNELSIGSFKIRTIDIAHCRLLFCSGCRQTIIADSISLDKKCALHPNLQPQTVEGPPNTGYLINGTFFHPGDGISLSGLKVPNAAIPITGPTIDYSAAWTLAEALGAKIVIPMHYSHPKFPASPVEFSKMNKSKAVVVIASDGEYVNL</sequence>
<dbReference type="InterPro" id="IPR036866">
    <property type="entry name" value="RibonucZ/Hydroxyglut_hydro"/>
</dbReference>
<evidence type="ECO:0000313" key="1">
    <source>
        <dbReference type="EMBL" id="OGY27755.1"/>
    </source>
</evidence>
<evidence type="ECO:0000313" key="2">
    <source>
        <dbReference type="Proteomes" id="UP000177900"/>
    </source>
</evidence>
<accession>A0A1G1WJ55</accession>
<dbReference type="Proteomes" id="UP000177900">
    <property type="component" value="Unassembled WGS sequence"/>
</dbReference>
<dbReference type="EMBL" id="MHCV01000013">
    <property type="protein sequence ID" value="OGY27755.1"/>
    <property type="molecule type" value="Genomic_DNA"/>
</dbReference>
<comment type="caution">
    <text evidence="1">The sequence shown here is derived from an EMBL/GenBank/DDBJ whole genome shotgun (WGS) entry which is preliminary data.</text>
</comment>
<dbReference type="SUPFAM" id="SSF56281">
    <property type="entry name" value="Metallo-hydrolase/oxidoreductase"/>
    <property type="match status" value="1"/>
</dbReference>
<dbReference type="PANTHER" id="PTHR43546:SF3">
    <property type="entry name" value="UPF0173 METAL-DEPENDENT HYDROLASE MJ1163"/>
    <property type="match status" value="1"/>
</dbReference>
<evidence type="ECO:0008006" key="3">
    <source>
        <dbReference type="Google" id="ProtNLM"/>
    </source>
</evidence>
<proteinExistence type="predicted"/>
<dbReference type="Gene3D" id="3.60.15.10">
    <property type="entry name" value="Ribonuclease Z/Hydroxyacylglutathione hydrolase-like"/>
    <property type="match status" value="1"/>
</dbReference>
<name>A0A1G1WJ55_9BACT</name>